<dbReference type="RefSeq" id="WP_002633095.1">
    <property type="nucleotide sequence ID" value="NZ_CP012109.1"/>
</dbReference>
<accession>A0A0H4X3S8</accession>
<dbReference type="InterPro" id="IPR029058">
    <property type="entry name" value="AB_hydrolase_fold"/>
</dbReference>
<dbReference type="EMBL" id="CP012109">
    <property type="protein sequence ID" value="AKQ68305.1"/>
    <property type="molecule type" value="Genomic_DNA"/>
</dbReference>
<dbReference type="InterPro" id="IPR050471">
    <property type="entry name" value="AB_hydrolase"/>
</dbReference>
<dbReference type="GO" id="GO:0046503">
    <property type="term" value="P:glycerolipid catabolic process"/>
    <property type="evidence" value="ECO:0007669"/>
    <property type="project" value="TreeGrafter"/>
</dbReference>
<organism evidence="2 3">
    <name type="scientific">Pseudomyxococcus hansupus</name>
    <dbReference type="NCBI Taxonomy" id="1297742"/>
    <lineage>
        <taxon>Bacteria</taxon>
        <taxon>Pseudomonadati</taxon>
        <taxon>Myxococcota</taxon>
        <taxon>Myxococcia</taxon>
        <taxon>Myxococcales</taxon>
        <taxon>Cystobacterineae</taxon>
        <taxon>Myxococcaceae</taxon>
        <taxon>Pseudomyxococcus</taxon>
    </lineage>
</organism>
<dbReference type="PATRIC" id="fig|1297742.4.peg.5296"/>
<evidence type="ECO:0000259" key="1">
    <source>
        <dbReference type="Pfam" id="PF00561"/>
    </source>
</evidence>
<dbReference type="STRING" id="1297742.A176_005217"/>
<dbReference type="Proteomes" id="UP000009026">
    <property type="component" value="Chromosome"/>
</dbReference>
<name>A0A0H4X3S8_9BACT</name>
<dbReference type="KEGG" id="mym:A176_005217"/>
<keyword evidence="2" id="KW-0378">Hydrolase</keyword>
<dbReference type="PANTHER" id="PTHR43433:SF5">
    <property type="entry name" value="AB HYDROLASE-1 DOMAIN-CONTAINING PROTEIN"/>
    <property type="match status" value="1"/>
</dbReference>
<dbReference type="Gene3D" id="3.40.50.1820">
    <property type="entry name" value="alpha/beta hydrolase"/>
    <property type="match status" value="1"/>
</dbReference>
<dbReference type="InterPro" id="IPR000073">
    <property type="entry name" value="AB_hydrolase_1"/>
</dbReference>
<dbReference type="PRINTS" id="PR00111">
    <property type="entry name" value="ABHYDROLASE"/>
</dbReference>
<keyword evidence="3" id="KW-1185">Reference proteome</keyword>
<dbReference type="PANTHER" id="PTHR43433">
    <property type="entry name" value="HYDROLASE, ALPHA/BETA FOLD FAMILY PROTEIN"/>
    <property type="match status" value="1"/>
</dbReference>
<gene>
    <name evidence="2" type="ORF">A176_005217</name>
</gene>
<feature type="domain" description="AB hydrolase-1" evidence="1">
    <location>
        <begin position="24"/>
        <end position="264"/>
    </location>
</feature>
<dbReference type="Pfam" id="PF00561">
    <property type="entry name" value="Abhydrolase_1"/>
    <property type="match status" value="1"/>
</dbReference>
<dbReference type="OrthoDB" id="9805423at2"/>
<reference evidence="2 3" key="1">
    <citation type="journal article" date="2016" name="PLoS ONE">
        <title>Complete Genome Sequence and Comparative Genomics of a Novel Myxobacterium Myxococcus hansupus.</title>
        <authorList>
            <person name="Sharma G."/>
            <person name="Narwani T."/>
            <person name="Subramanian S."/>
        </authorList>
    </citation>
    <scope>NUCLEOTIDE SEQUENCE [LARGE SCALE GENOMIC DNA]</scope>
    <source>
        <strain evidence="3">mixupus</strain>
    </source>
</reference>
<dbReference type="AlphaFoldDB" id="A0A0H4X3S8"/>
<evidence type="ECO:0000313" key="2">
    <source>
        <dbReference type="EMBL" id="AKQ68305.1"/>
    </source>
</evidence>
<dbReference type="SUPFAM" id="SSF53474">
    <property type="entry name" value="alpha/beta-Hydrolases"/>
    <property type="match status" value="1"/>
</dbReference>
<sequence length="283" mass="31029">MTERMIETRGIRLCTESFGSPNDPPLLLVMGAVSSMKWWPDPLVERLVGAGRFVIRYDHRDTGRSTTQPPGPPRYTVDDLADDLIAVMDGYDLPRAHVVGMSLGGMLSQIVALKAPERVRSLTLIAAQFLGDMGFEPPPLSPALLAHFATMATLDWSHEAAVLDFMVEAGRLNSSERRPYDAALARRVAAGEFKRSLDIQSMMNHSSLTGGERWYNRTHELRAPLLVIHGALDPVVPHVHGEALSRAVAGARLVTLENAGHELHGADWPVIAEAIVAHTRLTR</sequence>
<evidence type="ECO:0000313" key="3">
    <source>
        <dbReference type="Proteomes" id="UP000009026"/>
    </source>
</evidence>
<protein>
    <submittedName>
        <fullName evidence="2">Hydrolase, alpha/beta fold family</fullName>
    </submittedName>
</protein>
<dbReference type="GO" id="GO:0004806">
    <property type="term" value="F:triacylglycerol lipase activity"/>
    <property type="evidence" value="ECO:0007669"/>
    <property type="project" value="TreeGrafter"/>
</dbReference>
<proteinExistence type="predicted"/>
<dbReference type="eggNOG" id="COG2267">
    <property type="taxonomic scope" value="Bacteria"/>
</dbReference>